<reference evidence="1 2" key="1">
    <citation type="journal article" date="2015" name="Genome Announc.">
        <title>Complete Genome Sequence of Spiroplasma litorale TN-1T (DSM 21781), a Bacterium Isolated from a Green-Eyed Horsefly (Tabanus nigrovittatus).</title>
        <authorList>
            <person name="Lo W.S."/>
            <person name="Lai Y.C."/>
            <person name="Lien Y.W."/>
            <person name="Wang T.H."/>
            <person name="Kuo C.H."/>
        </authorList>
    </citation>
    <scope>NUCLEOTIDE SEQUENCE [LARGE SCALE GENOMIC DNA]</scope>
    <source>
        <strain evidence="1 2">TN-1</strain>
    </source>
</reference>
<organism evidence="1 2">
    <name type="scientific">Spiroplasma litorale</name>
    <dbReference type="NCBI Taxonomy" id="216942"/>
    <lineage>
        <taxon>Bacteria</taxon>
        <taxon>Bacillati</taxon>
        <taxon>Mycoplasmatota</taxon>
        <taxon>Mollicutes</taxon>
        <taxon>Entomoplasmatales</taxon>
        <taxon>Spiroplasmataceae</taxon>
        <taxon>Spiroplasma</taxon>
    </lineage>
</organism>
<protein>
    <submittedName>
        <fullName evidence="1">Uncharacterized protein</fullName>
    </submittedName>
</protein>
<proteinExistence type="predicted"/>
<dbReference type="STRING" id="216942.SLITO_v1c02890"/>
<accession>A0A0K1W0U5</accession>
<dbReference type="AlphaFoldDB" id="A0A0K1W0U5"/>
<dbReference type="OrthoDB" id="389190at2"/>
<sequence>MLYKNNKFWVKSGVDHTLNFLKFIGQESGNIDLEWIFTELFVKNNRGITLGDRRFKAFVLAWVEIKSIIELWYQRYKKTKKWFIKIRDLENLYLTLDCNGTYWKFFQEESFERKEFLNDINSLLKNLLKAKNLKAALEPILIFCHKQYLEGTFGRYTSQFIWILLQTFLIFKDYSPIIAMVDKNSQTLWLFPLINMLYNELSTISISKWKKSYYFKKIYDFCYNNSTQYSLQLKKII</sequence>
<dbReference type="RefSeq" id="WP_075058039.1">
    <property type="nucleotide sequence ID" value="NZ_CP012357.1"/>
</dbReference>
<gene>
    <name evidence="1" type="ORF">SLITO_v1c02890</name>
</gene>
<dbReference type="PATRIC" id="fig|216942.3.peg.292"/>
<evidence type="ECO:0000313" key="1">
    <source>
        <dbReference type="EMBL" id="AKX33944.1"/>
    </source>
</evidence>
<dbReference type="KEGG" id="sll:SLITO_v1c02890"/>
<evidence type="ECO:0000313" key="2">
    <source>
        <dbReference type="Proteomes" id="UP000067476"/>
    </source>
</evidence>
<dbReference type="Proteomes" id="UP000067476">
    <property type="component" value="Chromosome"/>
</dbReference>
<name>A0A0K1W0U5_9MOLU</name>
<keyword evidence="2" id="KW-1185">Reference proteome</keyword>
<dbReference type="EMBL" id="CP012357">
    <property type="protein sequence ID" value="AKX33944.1"/>
    <property type="molecule type" value="Genomic_DNA"/>
</dbReference>